<dbReference type="PATRIC" id="fig|1631356.3.peg.1139"/>
<dbReference type="SUPFAM" id="SSF53335">
    <property type="entry name" value="S-adenosyl-L-methionine-dependent methyltransferases"/>
    <property type="match status" value="1"/>
</dbReference>
<evidence type="ECO:0000256" key="7">
    <source>
        <dbReference type="ARBA" id="ARBA00022679"/>
    </source>
</evidence>
<dbReference type="PANTHER" id="PTHR11579">
    <property type="entry name" value="PROTEIN-L-ISOASPARTATE O-METHYLTRANSFERASE"/>
    <property type="match status" value="1"/>
</dbReference>
<feature type="compositionally biased region" description="Basic and acidic residues" evidence="12">
    <location>
        <begin position="1"/>
        <end position="18"/>
    </location>
</feature>
<dbReference type="GO" id="GO:0005737">
    <property type="term" value="C:cytoplasm"/>
    <property type="evidence" value="ECO:0007669"/>
    <property type="project" value="UniProtKB-SubCell"/>
</dbReference>
<reference evidence="14" key="1">
    <citation type="submission" date="2015-03" db="EMBL/GenBank/DDBJ databases">
        <title>Luteipulveratus halotolerans sp. nov., a novel actinobacterium (Dermacoccaceae) from Sarawak, Malaysia.</title>
        <authorList>
            <person name="Juboi H."/>
            <person name="Basik A."/>
            <person name="Shamsul S.S."/>
            <person name="Arnold P."/>
            <person name="Schmitt E.K."/>
            <person name="Sanglier J.-J."/>
            <person name="Yeo T."/>
        </authorList>
    </citation>
    <scope>NUCLEOTIDE SEQUENCE [LARGE SCALE GENOMIC DNA]</scope>
    <source>
        <strain evidence="14">C296001</strain>
    </source>
</reference>
<dbReference type="GO" id="GO:0004719">
    <property type="term" value="F:protein-L-isoaspartate (D-aspartate) O-methyltransferase activity"/>
    <property type="evidence" value="ECO:0007669"/>
    <property type="project" value="UniProtKB-EC"/>
</dbReference>
<dbReference type="CDD" id="cd02440">
    <property type="entry name" value="AdoMet_MTases"/>
    <property type="match status" value="1"/>
</dbReference>
<feature type="region of interest" description="Disordered" evidence="12">
    <location>
        <begin position="1"/>
        <end position="45"/>
    </location>
</feature>
<evidence type="ECO:0000256" key="11">
    <source>
        <dbReference type="ARBA" id="ARBA00031350"/>
    </source>
</evidence>
<evidence type="ECO:0000256" key="4">
    <source>
        <dbReference type="ARBA" id="ARBA00013346"/>
    </source>
</evidence>
<evidence type="ECO:0000256" key="9">
    <source>
        <dbReference type="ARBA" id="ARBA00030757"/>
    </source>
</evidence>
<keyword evidence="7 13" id="KW-0808">Transferase</keyword>
<dbReference type="Proteomes" id="UP000037397">
    <property type="component" value="Unassembled WGS sequence"/>
</dbReference>
<evidence type="ECO:0000256" key="5">
    <source>
        <dbReference type="ARBA" id="ARBA00022490"/>
    </source>
</evidence>
<dbReference type="Pfam" id="PF01135">
    <property type="entry name" value="PCMT"/>
    <property type="match status" value="1"/>
</dbReference>
<keyword evidence="14" id="KW-1185">Reference proteome</keyword>
<proteinExistence type="inferred from homology"/>
<evidence type="ECO:0000256" key="2">
    <source>
        <dbReference type="ARBA" id="ARBA00005369"/>
    </source>
</evidence>
<dbReference type="AlphaFoldDB" id="A0A0L6CGR5"/>
<dbReference type="InterPro" id="IPR029063">
    <property type="entry name" value="SAM-dependent_MTases_sf"/>
</dbReference>
<dbReference type="OrthoDB" id="4035289at2"/>
<name>A0A0L6CGR5_9MICO</name>
<dbReference type="GO" id="GO:0032259">
    <property type="term" value="P:methylation"/>
    <property type="evidence" value="ECO:0007669"/>
    <property type="project" value="UniProtKB-KW"/>
</dbReference>
<dbReference type="InterPro" id="IPR000682">
    <property type="entry name" value="PCMT"/>
</dbReference>
<dbReference type="PANTHER" id="PTHR11579:SF0">
    <property type="entry name" value="PROTEIN-L-ISOASPARTATE(D-ASPARTATE) O-METHYLTRANSFERASE"/>
    <property type="match status" value="1"/>
</dbReference>
<protein>
    <recommendedName>
        <fullName evidence="4">Protein-L-isoaspartate O-methyltransferase</fullName>
        <ecNumber evidence="3">2.1.1.77</ecNumber>
    </recommendedName>
    <alternativeName>
        <fullName evidence="11">L-isoaspartyl protein carboxyl methyltransferase</fullName>
    </alternativeName>
    <alternativeName>
        <fullName evidence="9">Protein L-isoaspartyl methyltransferase</fullName>
    </alternativeName>
    <alternativeName>
        <fullName evidence="10">Protein-beta-aspartate methyltransferase</fullName>
    </alternativeName>
</protein>
<evidence type="ECO:0000256" key="12">
    <source>
        <dbReference type="SAM" id="MobiDB-lite"/>
    </source>
</evidence>
<evidence type="ECO:0000256" key="8">
    <source>
        <dbReference type="ARBA" id="ARBA00022691"/>
    </source>
</evidence>
<dbReference type="EC" id="2.1.1.77" evidence="3"/>
<evidence type="ECO:0000256" key="1">
    <source>
        <dbReference type="ARBA" id="ARBA00004496"/>
    </source>
</evidence>
<accession>A0A0L6CGR5</accession>
<comment type="subcellular location">
    <subcellularLocation>
        <location evidence="1">Cytoplasm</location>
    </subcellularLocation>
</comment>
<dbReference type="Gene3D" id="3.40.50.150">
    <property type="entry name" value="Vaccinia Virus protein VP39"/>
    <property type="match status" value="1"/>
</dbReference>
<evidence type="ECO:0000313" key="14">
    <source>
        <dbReference type="Proteomes" id="UP000037397"/>
    </source>
</evidence>
<sequence>MTDAVRRRAAEAMRRTPRADFLPPEEAARAGHDGPLPIGGGQTSSQPRTVLDMLELLDVRPGQRVLDVGAGSGWTTAILADLVGPQGRVTGVERVSALADRAASSVASAGRPWATVHRAQPDVLGLPGEAPYDRVLVSAMADRMPTSLVEQLVVAGVLVAPVAGRMLRVTRTTGAPVVEEHGWYSFVPLVVDGDDW</sequence>
<dbReference type="EMBL" id="LAIR01000002">
    <property type="protein sequence ID" value="KNX36795.1"/>
    <property type="molecule type" value="Genomic_DNA"/>
</dbReference>
<evidence type="ECO:0000256" key="10">
    <source>
        <dbReference type="ARBA" id="ARBA00031323"/>
    </source>
</evidence>
<keyword evidence="6 13" id="KW-0489">Methyltransferase</keyword>
<organism evidence="13 14">
    <name type="scientific">Luteipulveratus halotolerans</name>
    <dbReference type="NCBI Taxonomy" id="1631356"/>
    <lineage>
        <taxon>Bacteria</taxon>
        <taxon>Bacillati</taxon>
        <taxon>Actinomycetota</taxon>
        <taxon>Actinomycetes</taxon>
        <taxon>Micrococcales</taxon>
        <taxon>Dermacoccaceae</taxon>
        <taxon>Luteipulveratus</taxon>
    </lineage>
</organism>
<dbReference type="STRING" id="1631356.VV01_05965"/>
<evidence type="ECO:0000256" key="3">
    <source>
        <dbReference type="ARBA" id="ARBA00011890"/>
    </source>
</evidence>
<keyword evidence="8" id="KW-0949">S-adenosyl-L-methionine</keyword>
<evidence type="ECO:0000313" key="13">
    <source>
        <dbReference type="EMBL" id="KNX36795.1"/>
    </source>
</evidence>
<dbReference type="RefSeq" id="WP_050669084.1">
    <property type="nucleotide sequence ID" value="NZ_LAIR01000002.1"/>
</dbReference>
<keyword evidence="5" id="KW-0963">Cytoplasm</keyword>
<comment type="similarity">
    <text evidence="2">Belongs to the methyltransferase superfamily. L-isoaspartyl/D-aspartyl protein methyltransferase family.</text>
</comment>
<evidence type="ECO:0000256" key="6">
    <source>
        <dbReference type="ARBA" id="ARBA00022603"/>
    </source>
</evidence>
<gene>
    <name evidence="13" type="ORF">VV01_05965</name>
</gene>
<comment type="caution">
    <text evidence="13">The sequence shown here is derived from an EMBL/GenBank/DDBJ whole genome shotgun (WGS) entry which is preliminary data.</text>
</comment>